<comment type="caution">
    <text evidence="2">The sequence shown here is derived from an EMBL/GenBank/DDBJ whole genome shotgun (WGS) entry which is preliminary data.</text>
</comment>
<protein>
    <submittedName>
        <fullName evidence="2">Uncharacterized protein</fullName>
    </submittedName>
</protein>
<evidence type="ECO:0000313" key="3">
    <source>
        <dbReference type="Proteomes" id="UP000018888"/>
    </source>
</evidence>
<dbReference type="VEuPathDB" id="FungiDB:RhiirFUN_003571"/>
<organism evidence="2 3">
    <name type="scientific">Rhizophagus irregularis (strain DAOM 181602 / DAOM 197198 / MUCL 43194)</name>
    <name type="common">Arbuscular mycorrhizal fungus</name>
    <name type="synonym">Glomus intraradices</name>
    <dbReference type="NCBI Taxonomy" id="747089"/>
    <lineage>
        <taxon>Eukaryota</taxon>
        <taxon>Fungi</taxon>
        <taxon>Fungi incertae sedis</taxon>
        <taxon>Mucoromycota</taxon>
        <taxon>Glomeromycotina</taxon>
        <taxon>Glomeromycetes</taxon>
        <taxon>Glomerales</taxon>
        <taxon>Glomeraceae</taxon>
        <taxon>Rhizophagus</taxon>
    </lineage>
</organism>
<dbReference type="AlphaFoldDB" id="A0A2P4PLY8"/>
<accession>A0A2P4PLY8</accession>
<reference evidence="2 3" key="2">
    <citation type="journal article" date="2018" name="New Phytol.">
        <title>High intraspecific genome diversity in the model arbuscular mycorrhizal symbiont Rhizophagus irregularis.</title>
        <authorList>
            <person name="Chen E.C.H."/>
            <person name="Morin E."/>
            <person name="Beaudet D."/>
            <person name="Noel J."/>
            <person name="Yildirir G."/>
            <person name="Ndikumana S."/>
            <person name="Charron P."/>
            <person name="St-Onge C."/>
            <person name="Giorgi J."/>
            <person name="Kruger M."/>
            <person name="Marton T."/>
            <person name="Ropars J."/>
            <person name="Grigoriev I.V."/>
            <person name="Hainaut M."/>
            <person name="Henrissat B."/>
            <person name="Roux C."/>
            <person name="Martin F."/>
            <person name="Corradi N."/>
        </authorList>
    </citation>
    <scope>NUCLEOTIDE SEQUENCE [LARGE SCALE GENOMIC DNA]</scope>
    <source>
        <strain evidence="2 3">DAOM 197198</strain>
    </source>
</reference>
<keyword evidence="3" id="KW-1185">Reference proteome</keyword>
<feature type="region of interest" description="Disordered" evidence="1">
    <location>
        <begin position="437"/>
        <end position="473"/>
    </location>
</feature>
<reference evidence="2 3" key="1">
    <citation type="journal article" date="2013" name="Proc. Natl. Acad. Sci. U.S.A.">
        <title>Genome of an arbuscular mycorrhizal fungus provides insight into the oldest plant symbiosis.</title>
        <authorList>
            <person name="Tisserant E."/>
            <person name="Malbreil M."/>
            <person name="Kuo A."/>
            <person name="Kohler A."/>
            <person name="Symeonidi A."/>
            <person name="Balestrini R."/>
            <person name="Charron P."/>
            <person name="Duensing N."/>
            <person name="Frei Dit Frey N."/>
            <person name="Gianinazzi-Pearson V."/>
            <person name="Gilbert L.B."/>
            <person name="Handa Y."/>
            <person name="Herr J.R."/>
            <person name="Hijri M."/>
            <person name="Koul R."/>
            <person name="Kawaguchi M."/>
            <person name="Krajinski F."/>
            <person name="Lammers P.J."/>
            <person name="Masclaux F.G."/>
            <person name="Murat C."/>
            <person name="Morin E."/>
            <person name="Ndikumana S."/>
            <person name="Pagni M."/>
            <person name="Petitpierre D."/>
            <person name="Requena N."/>
            <person name="Rosikiewicz P."/>
            <person name="Riley R."/>
            <person name="Saito K."/>
            <person name="San Clemente H."/>
            <person name="Shapiro H."/>
            <person name="van Tuinen D."/>
            <person name="Becard G."/>
            <person name="Bonfante P."/>
            <person name="Paszkowski U."/>
            <person name="Shachar-Hill Y.Y."/>
            <person name="Tuskan G.A."/>
            <person name="Young P.W."/>
            <person name="Sanders I.R."/>
            <person name="Henrissat B."/>
            <person name="Rensing S.A."/>
            <person name="Grigoriev I.V."/>
            <person name="Corradi N."/>
            <person name="Roux C."/>
            <person name="Martin F."/>
        </authorList>
    </citation>
    <scope>NUCLEOTIDE SEQUENCE [LARGE SCALE GENOMIC DNA]</scope>
    <source>
        <strain evidence="2 3">DAOM 197198</strain>
    </source>
</reference>
<evidence type="ECO:0000313" key="2">
    <source>
        <dbReference type="EMBL" id="POG66385.1"/>
    </source>
</evidence>
<proteinExistence type="predicted"/>
<dbReference type="EMBL" id="AUPC02000192">
    <property type="protein sequence ID" value="POG66385.1"/>
    <property type="molecule type" value="Genomic_DNA"/>
</dbReference>
<sequence>METSQKNLCTENSHSKGPLEGSKAIVRLYRPCNTYSFSFHTKRINPYEITDTRGSGTLYNTKKARYFLIELDQHADLDLTRKNFFTVCTNDIEMTRDHQRIFNSSSKKLNINYLIGTYLTFTFAINRQFSPDTVKKYFKRLRQLLLVKFLAIKNRLSSDSIKNRQTNTFIRFSSGSHVIYLGFYLPCGMNNLFGLGKHCDQPAAFVLSRNRWKCHTHLLNIENVNLNIQTNSKFPSNPALYKCLTDNPRAKKVHSTRLGVKYEVVIKRYRPYKGNNNQNLKEIMEPTITLSKKGIPTLRPFYKEYRNLEFDIVRSPQQIKRLDHYTQSVVFNQLSHVAERGSIHPSYEGRSNKEKINLKRAKNWLRRIKKRNKLKKSLPPLPPDFNAKQLYDDYILRRSCPLITEYLPPIDKDKNIFFISDAHLEIINDNNIFFHRRTPPPDEIDDDKGRLQRPLMRNKRKKVEILPSPGQDL</sequence>
<evidence type="ECO:0000256" key="1">
    <source>
        <dbReference type="SAM" id="MobiDB-lite"/>
    </source>
</evidence>
<dbReference type="Proteomes" id="UP000018888">
    <property type="component" value="Unassembled WGS sequence"/>
</dbReference>
<gene>
    <name evidence="2" type="ORF">GLOIN_2v1780643</name>
</gene>
<name>A0A2P4PLY8_RHIID</name>